<dbReference type="InterPro" id="IPR000560">
    <property type="entry name" value="His_Pase_clade-2"/>
</dbReference>
<dbReference type="Gene3D" id="3.40.50.1240">
    <property type="entry name" value="Phosphoglycerate mutase-like"/>
    <property type="match status" value="1"/>
</dbReference>
<protein>
    <submittedName>
        <fullName evidence="2">Putative acid phosphatase</fullName>
    </submittedName>
</protein>
<dbReference type="GO" id="GO:0003993">
    <property type="term" value="F:acid phosphatase activity"/>
    <property type="evidence" value="ECO:0007669"/>
    <property type="project" value="TreeGrafter"/>
</dbReference>
<dbReference type="SUPFAM" id="SSF53254">
    <property type="entry name" value="Phosphoglycerate mutase-like"/>
    <property type="match status" value="1"/>
</dbReference>
<dbReference type="GeneID" id="37205407"/>
<proteinExistence type="predicted"/>
<reference evidence="2 3" key="1">
    <citation type="submission" date="2018-02" db="EMBL/GenBank/DDBJ databases">
        <title>The genomes of Aspergillus section Nigri reveals drivers in fungal speciation.</title>
        <authorList>
            <consortium name="DOE Joint Genome Institute"/>
            <person name="Vesth T.C."/>
            <person name="Nybo J."/>
            <person name="Theobald S."/>
            <person name="Brandl J."/>
            <person name="Frisvad J.C."/>
            <person name="Nielsen K.F."/>
            <person name="Lyhne E.K."/>
            <person name="Kogle M.E."/>
            <person name="Kuo A."/>
            <person name="Riley R."/>
            <person name="Clum A."/>
            <person name="Nolan M."/>
            <person name="Lipzen A."/>
            <person name="Salamov A."/>
            <person name="Henrissat B."/>
            <person name="Wiebenga A."/>
            <person name="De vries R.P."/>
            <person name="Grigoriev I.V."/>
            <person name="Mortensen U.H."/>
            <person name="Andersen M.R."/>
            <person name="Baker S.E."/>
        </authorList>
    </citation>
    <scope>NUCLEOTIDE SEQUENCE [LARGE SCALE GENOMIC DNA]</scope>
    <source>
        <strain evidence="2 3">CBS 101889</strain>
    </source>
</reference>
<dbReference type="Proteomes" id="UP000248961">
    <property type="component" value="Unassembled WGS sequence"/>
</dbReference>
<dbReference type="OrthoDB" id="6509975at2759"/>
<name>A0A395HVC3_ASPHC</name>
<accession>A0A395HVC3</accession>
<dbReference type="EMBL" id="KZ824286">
    <property type="protein sequence ID" value="RAL11881.1"/>
    <property type="molecule type" value="Genomic_DNA"/>
</dbReference>
<evidence type="ECO:0000313" key="3">
    <source>
        <dbReference type="Proteomes" id="UP000248961"/>
    </source>
</evidence>
<dbReference type="PANTHER" id="PTHR20963:SF43">
    <property type="entry name" value="PUTATIVE (AFU_ORTHOLOGUE AFUA_7G01240)-RELATED"/>
    <property type="match status" value="1"/>
</dbReference>
<dbReference type="InterPro" id="IPR029033">
    <property type="entry name" value="His_PPase_superfam"/>
</dbReference>
<dbReference type="AlphaFoldDB" id="A0A395HVC3"/>
<gene>
    <name evidence="2" type="ORF">BO97DRAFT_87850</name>
</gene>
<organism evidence="2 3">
    <name type="scientific">Aspergillus homomorphus (strain CBS 101889)</name>
    <dbReference type="NCBI Taxonomy" id="1450537"/>
    <lineage>
        <taxon>Eukaryota</taxon>
        <taxon>Fungi</taxon>
        <taxon>Dikarya</taxon>
        <taxon>Ascomycota</taxon>
        <taxon>Pezizomycotina</taxon>
        <taxon>Eurotiomycetes</taxon>
        <taxon>Eurotiomycetidae</taxon>
        <taxon>Eurotiales</taxon>
        <taxon>Aspergillaceae</taxon>
        <taxon>Aspergillus</taxon>
        <taxon>Aspergillus subgen. Circumdati</taxon>
    </lineage>
</organism>
<sequence>MCPYETAVLGSSNFCPLFTEDQWSAYGYTLDLQFYGDYGPGSPSGRAQGLGWVLELAARLNHTLPSTQSANINLTLDANPATFPVHQPLYMDMSHDDVIVSVLTALGMQYFTFPGGKGLPRDVREPPARRFKLGEIAPFGAHFVAEVYSCPSDMDRVVLGGETMYENPDLSGSGVETEEWLRFVLNGKPVPLEGVSGCEGGNDGGHGMCRVKGFLGGVEEMVRVAEWDRACLGNYTSPGQVGDGHPV</sequence>
<dbReference type="Pfam" id="PF00328">
    <property type="entry name" value="His_Phos_2"/>
    <property type="match status" value="1"/>
</dbReference>
<evidence type="ECO:0000256" key="1">
    <source>
        <dbReference type="ARBA" id="ARBA00022801"/>
    </source>
</evidence>
<dbReference type="RefSeq" id="XP_025551035.1">
    <property type="nucleotide sequence ID" value="XM_025701118.1"/>
</dbReference>
<dbReference type="PANTHER" id="PTHR20963">
    <property type="entry name" value="MULTIPLE INOSITOL POLYPHOSPHATE PHOSPHATASE-RELATED"/>
    <property type="match status" value="1"/>
</dbReference>
<evidence type="ECO:0000313" key="2">
    <source>
        <dbReference type="EMBL" id="RAL11881.1"/>
    </source>
</evidence>
<dbReference type="STRING" id="1450537.A0A395HVC3"/>
<dbReference type="VEuPathDB" id="FungiDB:BO97DRAFT_87850"/>
<keyword evidence="1" id="KW-0378">Hydrolase</keyword>
<keyword evidence="3" id="KW-1185">Reference proteome</keyword>
<dbReference type="CDD" id="cd07061">
    <property type="entry name" value="HP_HAP_like"/>
    <property type="match status" value="1"/>
</dbReference>